<dbReference type="Pfam" id="PF01344">
    <property type="entry name" value="Kelch_1"/>
    <property type="match status" value="6"/>
</dbReference>
<dbReference type="GO" id="GO:0005737">
    <property type="term" value="C:cytoplasm"/>
    <property type="evidence" value="ECO:0007669"/>
    <property type="project" value="UniProtKB-SubCell"/>
</dbReference>
<keyword evidence="6" id="KW-0963">Cytoplasm</keyword>
<dbReference type="InterPro" id="IPR015915">
    <property type="entry name" value="Kelch-typ_b-propeller"/>
</dbReference>
<dbReference type="PROSITE" id="PS50097">
    <property type="entry name" value="BTB"/>
    <property type="match status" value="1"/>
</dbReference>
<dbReference type="FunFam" id="3.30.710.10:FF:000001">
    <property type="entry name" value="Kelch-like family member 20"/>
    <property type="match status" value="1"/>
</dbReference>
<dbReference type="SUPFAM" id="SSF117281">
    <property type="entry name" value="Kelch motif"/>
    <property type="match status" value="1"/>
</dbReference>
<evidence type="ECO:0000256" key="2">
    <source>
        <dbReference type="ARBA" id="ARBA00004496"/>
    </source>
</evidence>
<dbReference type="SMART" id="SM00225">
    <property type="entry name" value="BTB"/>
    <property type="match status" value="1"/>
</dbReference>
<evidence type="ECO:0000256" key="3">
    <source>
        <dbReference type="ARBA" id="ARBA00004906"/>
    </source>
</evidence>
<gene>
    <name evidence="11" type="ORF">NP493_512g02041</name>
</gene>
<dbReference type="InterPro" id="IPR000210">
    <property type="entry name" value="BTB/POZ_dom"/>
</dbReference>
<evidence type="ECO:0000313" key="12">
    <source>
        <dbReference type="Proteomes" id="UP001209878"/>
    </source>
</evidence>
<comment type="subcellular location">
    <subcellularLocation>
        <location evidence="2">Cytoplasm</location>
    </subcellularLocation>
    <subcellularLocation>
        <location evidence="1">Nucleus</location>
    </subcellularLocation>
</comment>
<keyword evidence="9" id="KW-0539">Nucleus</keyword>
<keyword evidence="5" id="KW-0880">Kelch repeat</keyword>
<dbReference type="GO" id="GO:0005634">
    <property type="term" value="C:nucleus"/>
    <property type="evidence" value="ECO:0007669"/>
    <property type="project" value="UniProtKB-SubCell"/>
</dbReference>
<comment type="caution">
    <text evidence="11">The sequence shown here is derived from an EMBL/GenBank/DDBJ whole genome shotgun (WGS) entry which is preliminary data.</text>
</comment>
<dbReference type="SUPFAM" id="SSF54695">
    <property type="entry name" value="POZ domain"/>
    <property type="match status" value="1"/>
</dbReference>
<dbReference type="SMART" id="SM00875">
    <property type="entry name" value="BACK"/>
    <property type="match status" value="1"/>
</dbReference>
<dbReference type="InterPro" id="IPR017096">
    <property type="entry name" value="BTB-kelch_protein"/>
</dbReference>
<dbReference type="InterPro" id="IPR011333">
    <property type="entry name" value="SKP1/BTB/POZ_sf"/>
</dbReference>
<evidence type="ECO:0000256" key="8">
    <source>
        <dbReference type="ARBA" id="ARBA00022786"/>
    </source>
</evidence>
<dbReference type="Pfam" id="PF07707">
    <property type="entry name" value="BACK"/>
    <property type="match status" value="1"/>
</dbReference>
<keyword evidence="7" id="KW-0677">Repeat</keyword>
<dbReference type="Gene3D" id="1.25.40.420">
    <property type="match status" value="1"/>
</dbReference>
<dbReference type="FunFam" id="1.25.40.420:FF:000001">
    <property type="entry name" value="Kelch-like family member 12"/>
    <property type="match status" value="1"/>
</dbReference>
<evidence type="ECO:0000313" key="11">
    <source>
        <dbReference type="EMBL" id="KAK2179123.1"/>
    </source>
</evidence>
<dbReference type="Gene3D" id="2.120.10.80">
    <property type="entry name" value="Kelch-type beta propeller"/>
    <property type="match status" value="1"/>
</dbReference>
<dbReference type="EMBL" id="JAODUO010000512">
    <property type="protein sequence ID" value="KAK2179123.1"/>
    <property type="molecule type" value="Genomic_DNA"/>
</dbReference>
<sequence>MADDKDKPPVTMLGPGCYKPKPVSADKPIDGSMHFTIMKQPKEALEVMNVLRQQKKLCDVSLQAESRTFPAHKLVLAAASPYFKAMFCTSGMRESEMIEIPLQGVTASVLGTLIDFAYTSEIHVSEMNVCALLPAATMFQIVHVVEACCTFLEHQLDPSNCIGIADFAQAHGCHQLYNKARQYIYQNFGRVCRHDEFMHLSPTQLIQVIKRDDLNVRCESEVYMAVMSWVKYKEEQRLDNISQLLSAVRCHFLTPQFINMQLRYCDMLLKVPHCMEYLRRIYDDLVLHRKCPDRRRHNPNAPPVIYTIGGYLRHSLSHVECYNPHSNQWLKLANLPLPRSGVSACVVGELLYMIGGRNNSPDGNVDSASMDCYDPVINLWRKCPDMSVPRNRVGVGNIDELIYAVGGSHEGIHHNSVERFDPETDTWTVVAPMATRRIGVGVAVVNRLLYAVGGYDGVNRLASMECYHPENDEWQFLAPMNTMRSGAGVAALDQYVYAVGGYDSTYQLPTVERYDVQTNQWEFVAQMSRPRSALNIGVISGKIYALGGYDGNDFLASVEAYDPDQDEWKEVTNMSCGRSGHGVCVALEPCLNGDGVPSSLSLHK</sequence>
<evidence type="ECO:0000256" key="4">
    <source>
        <dbReference type="ARBA" id="ARBA00005288"/>
    </source>
</evidence>
<evidence type="ECO:0000259" key="10">
    <source>
        <dbReference type="PROSITE" id="PS50097"/>
    </source>
</evidence>
<dbReference type="Pfam" id="PF00651">
    <property type="entry name" value="BTB"/>
    <property type="match status" value="1"/>
</dbReference>
<comment type="similarity">
    <text evidence="4">Belongs to the KEAP1 family.</text>
</comment>
<dbReference type="AlphaFoldDB" id="A0AAD9NSI3"/>
<feature type="domain" description="BTB" evidence="10">
    <location>
        <begin position="58"/>
        <end position="126"/>
    </location>
</feature>
<reference evidence="11" key="1">
    <citation type="journal article" date="2023" name="Mol. Biol. Evol.">
        <title>Third-Generation Sequencing Reveals the Adaptive Role of the Epigenome in Three Deep-Sea Polychaetes.</title>
        <authorList>
            <person name="Perez M."/>
            <person name="Aroh O."/>
            <person name="Sun Y."/>
            <person name="Lan Y."/>
            <person name="Juniper S.K."/>
            <person name="Young C.R."/>
            <person name="Angers B."/>
            <person name="Qian P.Y."/>
        </authorList>
    </citation>
    <scope>NUCLEOTIDE SEQUENCE</scope>
    <source>
        <strain evidence="11">R07B-5</strain>
    </source>
</reference>
<keyword evidence="8" id="KW-0833">Ubl conjugation pathway</keyword>
<dbReference type="SMART" id="SM00612">
    <property type="entry name" value="Kelch"/>
    <property type="match status" value="6"/>
</dbReference>
<dbReference type="Proteomes" id="UP001209878">
    <property type="component" value="Unassembled WGS sequence"/>
</dbReference>
<name>A0AAD9NSI3_RIDPI</name>
<dbReference type="Gene3D" id="3.30.710.10">
    <property type="entry name" value="Potassium Channel Kv1.1, Chain A"/>
    <property type="match status" value="1"/>
</dbReference>
<keyword evidence="12" id="KW-1185">Reference proteome</keyword>
<dbReference type="InterPro" id="IPR006652">
    <property type="entry name" value="Kelch_1"/>
</dbReference>
<dbReference type="FunFam" id="2.120.10.80:FF:000024">
    <property type="entry name" value="Kelch-like ECH-associated protein 1"/>
    <property type="match status" value="1"/>
</dbReference>
<organism evidence="11 12">
    <name type="scientific">Ridgeia piscesae</name>
    <name type="common">Tubeworm</name>
    <dbReference type="NCBI Taxonomy" id="27915"/>
    <lineage>
        <taxon>Eukaryota</taxon>
        <taxon>Metazoa</taxon>
        <taxon>Spiralia</taxon>
        <taxon>Lophotrochozoa</taxon>
        <taxon>Annelida</taxon>
        <taxon>Polychaeta</taxon>
        <taxon>Sedentaria</taxon>
        <taxon>Canalipalpata</taxon>
        <taxon>Sabellida</taxon>
        <taxon>Siboglinidae</taxon>
        <taxon>Ridgeia</taxon>
    </lineage>
</organism>
<accession>A0AAD9NSI3</accession>
<proteinExistence type="inferred from homology"/>
<evidence type="ECO:0000256" key="9">
    <source>
        <dbReference type="ARBA" id="ARBA00023242"/>
    </source>
</evidence>
<dbReference type="PANTHER" id="PTHR24412:SF401">
    <property type="entry name" value="FI11917P"/>
    <property type="match status" value="1"/>
</dbReference>
<evidence type="ECO:0000256" key="6">
    <source>
        <dbReference type="ARBA" id="ARBA00022490"/>
    </source>
</evidence>
<evidence type="ECO:0000256" key="1">
    <source>
        <dbReference type="ARBA" id="ARBA00004123"/>
    </source>
</evidence>
<dbReference type="InterPro" id="IPR011705">
    <property type="entry name" value="BACK"/>
</dbReference>
<comment type="pathway">
    <text evidence="3">Protein modification; protein ubiquitination.</text>
</comment>
<evidence type="ECO:0000256" key="5">
    <source>
        <dbReference type="ARBA" id="ARBA00022441"/>
    </source>
</evidence>
<dbReference type="PIRSF" id="PIRSF037037">
    <property type="entry name" value="Kelch-like_protein_gigaxonin"/>
    <property type="match status" value="1"/>
</dbReference>
<protein>
    <recommendedName>
        <fullName evidence="10">BTB domain-containing protein</fullName>
    </recommendedName>
</protein>
<dbReference type="PANTHER" id="PTHR24412">
    <property type="entry name" value="KELCH PROTEIN"/>
    <property type="match status" value="1"/>
</dbReference>
<evidence type="ECO:0000256" key="7">
    <source>
        <dbReference type="ARBA" id="ARBA00022737"/>
    </source>
</evidence>